<evidence type="ECO:0000313" key="4">
    <source>
        <dbReference type="EMBL" id="CAA6807066.1"/>
    </source>
</evidence>
<protein>
    <recommendedName>
        <fullName evidence="3">SHSP domain-containing protein</fullName>
    </recommendedName>
</protein>
<reference evidence="4" key="1">
    <citation type="submission" date="2020-01" db="EMBL/GenBank/DDBJ databases">
        <authorList>
            <person name="Meier V. D."/>
            <person name="Meier V D."/>
        </authorList>
    </citation>
    <scope>NUCLEOTIDE SEQUENCE</scope>
    <source>
        <strain evidence="4">HLG_WM_MAG_04</strain>
    </source>
</reference>
<evidence type="ECO:0000256" key="2">
    <source>
        <dbReference type="RuleBase" id="RU003616"/>
    </source>
</evidence>
<gene>
    <name evidence="4" type="ORF">HELGO_WM36517</name>
</gene>
<evidence type="ECO:0000256" key="1">
    <source>
        <dbReference type="PROSITE-ProRule" id="PRU00285"/>
    </source>
</evidence>
<dbReference type="InterPro" id="IPR002068">
    <property type="entry name" value="A-crystallin/Hsp20_dom"/>
</dbReference>
<proteinExistence type="inferred from homology"/>
<dbReference type="Pfam" id="PF00011">
    <property type="entry name" value="HSP20"/>
    <property type="match status" value="1"/>
</dbReference>
<dbReference type="Gene3D" id="2.60.40.790">
    <property type="match status" value="1"/>
</dbReference>
<dbReference type="SUPFAM" id="SSF49764">
    <property type="entry name" value="HSP20-like chaperones"/>
    <property type="match status" value="1"/>
</dbReference>
<evidence type="ECO:0000259" key="3">
    <source>
        <dbReference type="PROSITE" id="PS01031"/>
    </source>
</evidence>
<comment type="similarity">
    <text evidence="1 2">Belongs to the small heat shock protein (HSP20) family.</text>
</comment>
<organism evidence="4">
    <name type="scientific">uncultured Sulfurovum sp</name>
    <dbReference type="NCBI Taxonomy" id="269237"/>
    <lineage>
        <taxon>Bacteria</taxon>
        <taxon>Pseudomonadati</taxon>
        <taxon>Campylobacterota</taxon>
        <taxon>Epsilonproteobacteria</taxon>
        <taxon>Campylobacterales</taxon>
        <taxon>Sulfurovaceae</taxon>
        <taxon>Sulfurovum</taxon>
        <taxon>environmental samples</taxon>
    </lineage>
</organism>
<dbReference type="AlphaFoldDB" id="A0A6S6SI55"/>
<dbReference type="CDD" id="cd06464">
    <property type="entry name" value="ACD_sHsps-like"/>
    <property type="match status" value="1"/>
</dbReference>
<accession>A0A6S6SI55</accession>
<dbReference type="PROSITE" id="PS01031">
    <property type="entry name" value="SHSP"/>
    <property type="match status" value="1"/>
</dbReference>
<name>A0A6S6SI55_9BACT</name>
<sequence>MIRFILNMKREIMKKQQIVLSLMILSTHLSALVDVEAEINAPVAEMKMLDDAMNKGIDEQRERNARRPMIIEDEMRFHQEPMFDFVLKGDSYILEKNVLDVNNTEIKTKLENRMLTITEVKKIEELIVEDSATLGTNSTQKRFFESTTSQTLSLPNDADEKTLESYYNDGLLKVRVQKK</sequence>
<dbReference type="InterPro" id="IPR008978">
    <property type="entry name" value="HSP20-like_chaperone"/>
</dbReference>
<feature type="domain" description="SHSP" evidence="3">
    <location>
        <begin position="73"/>
        <end position="179"/>
    </location>
</feature>
<dbReference type="EMBL" id="CACVAX010000015">
    <property type="protein sequence ID" value="CAA6807066.1"/>
    <property type="molecule type" value="Genomic_DNA"/>
</dbReference>